<keyword evidence="4" id="KW-0862">Zinc</keyword>
<dbReference type="Gene3D" id="3.40.630.30">
    <property type="match status" value="1"/>
</dbReference>
<evidence type="ECO:0000256" key="5">
    <source>
        <dbReference type="ARBA" id="ARBA00023242"/>
    </source>
</evidence>
<dbReference type="GO" id="GO:0003682">
    <property type="term" value="F:chromatin binding"/>
    <property type="evidence" value="ECO:0007669"/>
    <property type="project" value="TreeGrafter"/>
</dbReference>
<name>A0AAD8M6L7_9APIA</name>
<dbReference type="Gene3D" id="3.30.40.10">
    <property type="entry name" value="Zinc/RING finger domain, C3HC4 (zinc finger)"/>
    <property type="match status" value="2"/>
</dbReference>
<dbReference type="PROSITE" id="PS01359">
    <property type="entry name" value="ZF_PHD_1"/>
    <property type="match status" value="1"/>
</dbReference>
<evidence type="ECO:0000256" key="4">
    <source>
        <dbReference type="ARBA" id="ARBA00022833"/>
    </source>
</evidence>
<keyword evidence="3 6" id="KW-0863">Zinc-finger</keyword>
<reference evidence="9" key="2">
    <citation type="submission" date="2023-05" db="EMBL/GenBank/DDBJ databases">
        <authorList>
            <person name="Schelkunov M.I."/>
        </authorList>
    </citation>
    <scope>NUCLEOTIDE SEQUENCE</scope>
    <source>
        <strain evidence="9">Hsosn_3</strain>
        <tissue evidence="9">Leaf</tissue>
    </source>
</reference>
<dbReference type="PROSITE" id="PS50016">
    <property type="entry name" value="ZF_PHD_2"/>
    <property type="match status" value="1"/>
</dbReference>
<keyword evidence="5" id="KW-0539">Nucleus</keyword>
<dbReference type="SMART" id="SM00249">
    <property type="entry name" value="PHD"/>
    <property type="match status" value="2"/>
</dbReference>
<dbReference type="InterPro" id="IPR001965">
    <property type="entry name" value="Znf_PHD"/>
</dbReference>
<dbReference type="InterPro" id="IPR011011">
    <property type="entry name" value="Znf_FYVE_PHD"/>
</dbReference>
<evidence type="ECO:0000313" key="10">
    <source>
        <dbReference type="Proteomes" id="UP001237642"/>
    </source>
</evidence>
<evidence type="ECO:0000313" key="9">
    <source>
        <dbReference type="EMBL" id="KAK1361412.1"/>
    </source>
</evidence>
<dbReference type="SUPFAM" id="SSF57903">
    <property type="entry name" value="FYVE/PHD zinc finger"/>
    <property type="match status" value="1"/>
</dbReference>
<dbReference type="Proteomes" id="UP001237642">
    <property type="component" value="Unassembled WGS sequence"/>
</dbReference>
<dbReference type="GO" id="GO:0005634">
    <property type="term" value="C:nucleus"/>
    <property type="evidence" value="ECO:0007669"/>
    <property type="project" value="UniProtKB-SubCell"/>
</dbReference>
<dbReference type="PANTHER" id="PTHR47025">
    <property type="entry name" value="AUTOIMMUNE REGULATOR"/>
    <property type="match status" value="1"/>
</dbReference>
<feature type="domain" description="PHD-type" evidence="8">
    <location>
        <begin position="252"/>
        <end position="297"/>
    </location>
</feature>
<evidence type="ECO:0000256" key="2">
    <source>
        <dbReference type="ARBA" id="ARBA00022723"/>
    </source>
</evidence>
<dbReference type="InterPro" id="IPR019787">
    <property type="entry name" value="Znf_PHD-finger"/>
</dbReference>
<dbReference type="GO" id="GO:0042393">
    <property type="term" value="F:histone binding"/>
    <property type="evidence" value="ECO:0007669"/>
    <property type="project" value="TreeGrafter"/>
</dbReference>
<dbReference type="Pfam" id="PF16135">
    <property type="entry name" value="TDBD"/>
    <property type="match status" value="1"/>
</dbReference>
<dbReference type="Pfam" id="PF23209">
    <property type="entry name" value="IDM1_C"/>
    <property type="match status" value="1"/>
</dbReference>
<dbReference type="InterPro" id="IPR056511">
    <property type="entry name" value="IDM1_C"/>
</dbReference>
<organism evidence="9 10">
    <name type="scientific">Heracleum sosnowskyi</name>
    <dbReference type="NCBI Taxonomy" id="360622"/>
    <lineage>
        <taxon>Eukaryota</taxon>
        <taxon>Viridiplantae</taxon>
        <taxon>Streptophyta</taxon>
        <taxon>Embryophyta</taxon>
        <taxon>Tracheophyta</taxon>
        <taxon>Spermatophyta</taxon>
        <taxon>Magnoliopsida</taxon>
        <taxon>eudicotyledons</taxon>
        <taxon>Gunneridae</taxon>
        <taxon>Pentapetalae</taxon>
        <taxon>asterids</taxon>
        <taxon>campanulids</taxon>
        <taxon>Apiales</taxon>
        <taxon>Apiaceae</taxon>
        <taxon>Apioideae</taxon>
        <taxon>apioid superclade</taxon>
        <taxon>Tordylieae</taxon>
        <taxon>Tordyliinae</taxon>
        <taxon>Heracleum</taxon>
    </lineage>
</organism>
<proteinExistence type="predicted"/>
<dbReference type="GO" id="GO:0008270">
    <property type="term" value="F:zinc ion binding"/>
    <property type="evidence" value="ECO:0007669"/>
    <property type="project" value="UniProtKB-KW"/>
</dbReference>
<reference evidence="9" key="1">
    <citation type="submission" date="2023-02" db="EMBL/GenBank/DDBJ databases">
        <title>Genome of toxic invasive species Heracleum sosnowskyi carries increased number of genes despite the absence of recent whole-genome duplications.</title>
        <authorList>
            <person name="Schelkunov M."/>
            <person name="Shtratnikova V."/>
            <person name="Makarenko M."/>
            <person name="Klepikova A."/>
            <person name="Omelchenko D."/>
            <person name="Novikova G."/>
            <person name="Obukhova E."/>
            <person name="Bogdanov V."/>
            <person name="Penin A."/>
            <person name="Logacheva M."/>
        </authorList>
    </citation>
    <scope>NUCLEOTIDE SEQUENCE</scope>
    <source>
        <strain evidence="9">Hsosn_3</strain>
        <tissue evidence="9">Leaf</tissue>
    </source>
</reference>
<accession>A0AAD8M6L7</accession>
<feature type="signal peptide" evidence="7">
    <location>
        <begin position="1"/>
        <end position="25"/>
    </location>
</feature>
<evidence type="ECO:0000256" key="1">
    <source>
        <dbReference type="ARBA" id="ARBA00004123"/>
    </source>
</evidence>
<dbReference type="SUPFAM" id="SSF55729">
    <property type="entry name" value="Acyl-CoA N-acyltransferases (Nat)"/>
    <property type="match status" value="1"/>
</dbReference>
<keyword evidence="2" id="KW-0479">Metal-binding</keyword>
<dbReference type="InterPro" id="IPR019786">
    <property type="entry name" value="Zinc_finger_PHD-type_CS"/>
</dbReference>
<evidence type="ECO:0000256" key="7">
    <source>
        <dbReference type="SAM" id="SignalP"/>
    </source>
</evidence>
<evidence type="ECO:0000256" key="3">
    <source>
        <dbReference type="ARBA" id="ARBA00022771"/>
    </source>
</evidence>
<comment type="subcellular location">
    <subcellularLocation>
        <location evidence="1">Nucleus</location>
    </subcellularLocation>
</comment>
<sequence length="714" mass="78723">MVSSGASHGGITGFHLAALTVLLESVHILLELGGLPLESVVKKIIFLKVSGYSNISLEENSSCLQTTMTKFKLKRSGDKWFLELTAGAPCTKKQVKEVSIPNSSPSNVQNEPLDRRSYMEALGGEEGNINKSRPCVSRSVEKEKRNNVGCNKKRGNDLHRLLFLPNGLPDRTELTYRVNGKDILNGYKQGNGILCSECNTEISPSQFEAHAKYSYRRQPYNYICTPNGNTLHEIALRLSYGESIQSILSSSNDKCAVCGVGGELFDCDGCPCAYHAVCLGLEGIPTGDWHCSRCTENIGPNGRDSSPVISQPDRVVKPPVYQPGGCFLCRAQEFSVDTFDELKIKQCYQCGRQYHVSCLLDIRLCNLKELSKDEWFCCSDCNSIHSTMQGLLLKENKVLLASVLEKHIGKGVTDGAVNSIHWQILSGTSRSTDSRLLSKAAAIFKESFKTIRSKTCCDLIAAAVHGKNISDQESRQLYCVVLVVNSVVSSASVLRIISREIAELPVVATRKKYQGKGYFQELFSCIEQLLVSMKVKKIVLPAAEVAESMWTKLGFKKISDEQLSEYTKDFQLTTFSDTSIHGGSATGGKTALCLIYENRKLHNNEDALGDVALVEELNVADNNRANGQLDVIHEDAVEYVRTAQDGADATDGTEEVKPNTDKDAKPVRLMGVDADLTNLKLGIREEQLDPNVHQCYYAFFSVELEPFNIGFARL</sequence>
<dbReference type="GO" id="GO:0000977">
    <property type="term" value="F:RNA polymerase II transcription regulatory region sequence-specific DNA binding"/>
    <property type="evidence" value="ECO:0007669"/>
    <property type="project" value="TreeGrafter"/>
</dbReference>
<dbReference type="EMBL" id="JAUIZM010000010">
    <property type="protein sequence ID" value="KAK1361412.1"/>
    <property type="molecule type" value="Genomic_DNA"/>
</dbReference>
<dbReference type="GO" id="GO:0045944">
    <property type="term" value="P:positive regulation of transcription by RNA polymerase II"/>
    <property type="evidence" value="ECO:0007669"/>
    <property type="project" value="TreeGrafter"/>
</dbReference>
<dbReference type="InterPro" id="IPR032308">
    <property type="entry name" value="TDBD"/>
</dbReference>
<evidence type="ECO:0000259" key="8">
    <source>
        <dbReference type="PROSITE" id="PS50016"/>
    </source>
</evidence>
<keyword evidence="10" id="KW-1185">Reference proteome</keyword>
<feature type="chain" id="PRO_5042110588" evidence="7">
    <location>
        <begin position="26"/>
        <end position="714"/>
    </location>
</feature>
<dbReference type="InterPro" id="IPR013083">
    <property type="entry name" value="Znf_RING/FYVE/PHD"/>
</dbReference>
<comment type="caution">
    <text evidence="9">The sequence shown here is derived from an EMBL/GenBank/DDBJ whole genome shotgun (WGS) entry which is preliminary data.</text>
</comment>
<keyword evidence="7" id="KW-0732">Signal</keyword>
<evidence type="ECO:0000256" key="6">
    <source>
        <dbReference type="PROSITE-ProRule" id="PRU00146"/>
    </source>
</evidence>
<gene>
    <name evidence="9" type="ORF">POM88_045886</name>
</gene>
<dbReference type="PANTHER" id="PTHR47025:SF7">
    <property type="entry name" value="ACYL-COA N-ACYLTRANSFERASE WITH RING_FYVE_PHD-TYPE ZINC FINGER DOMAIN-CONTAINING PROTEIN"/>
    <property type="match status" value="1"/>
</dbReference>
<protein>
    <submittedName>
        <fullName evidence="9">Increased DNA methylation like</fullName>
    </submittedName>
</protein>
<dbReference type="InterPro" id="IPR016181">
    <property type="entry name" value="Acyl_CoA_acyltransferase"/>
</dbReference>
<dbReference type="AlphaFoldDB" id="A0AAD8M6L7"/>